<dbReference type="Gene3D" id="2.40.50.140">
    <property type="entry name" value="Nucleic acid-binding proteins"/>
    <property type="match status" value="1"/>
</dbReference>
<dbReference type="InterPro" id="IPR012340">
    <property type="entry name" value="NA-bd_OB-fold"/>
</dbReference>
<dbReference type="Gene3D" id="1.10.3210.10">
    <property type="entry name" value="Hypothetical protein af1432"/>
    <property type="match status" value="1"/>
</dbReference>
<dbReference type="Proteomes" id="UP000178771">
    <property type="component" value="Unassembled WGS sequence"/>
</dbReference>
<evidence type="ECO:0008006" key="6">
    <source>
        <dbReference type="Google" id="ProtNLM"/>
    </source>
</evidence>
<dbReference type="SUPFAM" id="SSF50249">
    <property type="entry name" value="Nucleic acid-binding proteins"/>
    <property type="match status" value="1"/>
</dbReference>
<dbReference type="SUPFAM" id="SSF109604">
    <property type="entry name" value="HD-domain/PDEase-like"/>
    <property type="match status" value="1"/>
</dbReference>
<keyword evidence="1" id="KW-0378">Hydrolase</keyword>
<dbReference type="InterPro" id="IPR004365">
    <property type="entry name" value="NA-bd_OB_tRNA"/>
</dbReference>
<name>A0A1F4V4S1_UNCKA</name>
<dbReference type="CDD" id="cd00077">
    <property type="entry name" value="HDc"/>
    <property type="match status" value="1"/>
</dbReference>
<proteinExistence type="predicted"/>
<evidence type="ECO:0000313" key="5">
    <source>
        <dbReference type="Proteomes" id="UP000178771"/>
    </source>
</evidence>
<evidence type="ECO:0000313" key="4">
    <source>
        <dbReference type="EMBL" id="OGC52181.1"/>
    </source>
</evidence>
<accession>A0A1F4V4S1</accession>
<gene>
    <name evidence="4" type="ORF">A2982_01690</name>
</gene>
<reference evidence="4 5" key="1">
    <citation type="journal article" date="2016" name="Nat. Commun.">
        <title>Thousands of microbial genomes shed light on interconnected biogeochemical processes in an aquifer system.</title>
        <authorList>
            <person name="Anantharaman K."/>
            <person name="Brown C.T."/>
            <person name="Hug L.A."/>
            <person name="Sharon I."/>
            <person name="Castelle C.J."/>
            <person name="Probst A.J."/>
            <person name="Thomas B.C."/>
            <person name="Singh A."/>
            <person name="Wilkins M.J."/>
            <person name="Karaoz U."/>
            <person name="Brodie E.L."/>
            <person name="Williams K.H."/>
            <person name="Hubbard S.S."/>
            <person name="Banfield J.F."/>
        </authorList>
    </citation>
    <scope>NUCLEOTIDE SEQUENCE [LARGE SCALE GENOMIC DNA]</scope>
</reference>
<dbReference type="GO" id="GO:0003676">
    <property type="term" value="F:nucleic acid binding"/>
    <property type="evidence" value="ECO:0007669"/>
    <property type="project" value="InterPro"/>
</dbReference>
<sequence>MNKTVSIADLKTDQKIAGEAFVLKEFETKQSRVGKSYYNLKLGDKTGDILGKVWTENLSNCERGLAIGDIISASGYIQEYAGKPQFIVESMKKLIDAAPEEFLPVTSRDRSRMKQDLEDEITKIKNPYLKKLLDAYWPNPDNRDKFTNFPAAEYVHHAYVGGLLEHTWEMLKLSKPFFEIYPGLDWNLFFTGLFFHDIGKLEEYDIVGAAIVRTTPGKLVGHITQGIVLLHEMIEEIPDFPKSLRDKLFHLIISHQGSLEYGSPVVPMTLEALILSFVDTNSADMNQAIKHIEKGLHTGEEFTEYHKWLKRSFYQGDLINHSSDVD</sequence>
<dbReference type="InterPro" id="IPR006674">
    <property type="entry name" value="HD_domain"/>
</dbReference>
<protein>
    <recommendedName>
        <fullName evidence="6">HD domain-containing protein</fullName>
    </recommendedName>
</protein>
<dbReference type="AlphaFoldDB" id="A0A1F4V4S1"/>
<evidence type="ECO:0000259" key="2">
    <source>
        <dbReference type="Pfam" id="PF01336"/>
    </source>
</evidence>
<feature type="domain" description="OB" evidence="2">
    <location>
        <begin position="30"/>
        <end position="94"/>
    </location>
</feature>
<dbReference type="STRING" id="1802624.A2982_01690"/>
<dbReference type="GO" id="GO:0031125">
    <property type="term" value="P:rRNA 3'-end processing"/>
    <property type="evidence" value="ECO:0007669"/>
    <property type="project" value="TreeGrafter"/>
</dbReference>
<feature type="domain" description="HD" evidence="3">
    <location>
        <begin position="164"/>
        <end position="280"/>
    </location>
</feature>
<dbReference type="Pfam" id="PF01966">
    <property type="entry name" value="HD"/>
    <property type="match status" value="1"/>
</dbReference>
<dbReference type="InterPro" id="IPR003607">
    <property type="entry name" value="HD/PDEase_dom"/>
</dbReference>
<dbReference type="GO" id="GO:0016787">
    <property type="term" value="F:hydrolase activity"/>
    <property type="evidence" value="ECO:0007669"/>
    <property type="project" value="UniProtKB-KW"/>
</dbReference>
<organism evidence="4 5">
    <name type="scientific">candidate division WWE3 bacterium RIFCSPLOWO2_01_FULL_39_13</name>
    <dbReference type="NCBI Taxonomy" id="1802624"/>
    <lineage>
        <taxon>Bacteria</taxon>
        <taxon>Katanobacteria</taxon>
    </lineage>
</organism>
<dbReference type="PANTHER" id="PTHR37294:SF1">
    <property type="entry name" value="3'-5' EXORIBONUCLEASE YHAM"/>
    <property type="match status" value="1"/>
</dbReference>
<dbReference type="PANTHER" id="PTHR37294">
    <property type="entry name" value="3'-5' EXORIBONUCLEASE YHAM"/>
    <property type="match status" value="1"/>
</dbReference>
<dbReference type="EMBL" id="MEVH01000005">
    <property type="protein sequence ID" value="OGC52181.1"/>
    <property type="molecule type" value="Genomic_DNA"/>
</dbReference>
<evidence type="ECO:0000256" key="1">
    <source>
        <dbReference type="ARBA" id="ARBA00022801"/>
    </source>
</evidence>
<comment type="caution">
    <text evidence="4">The sequence shown here is derived from an EMBL/GenBank/DDBJ whole genome shotgun (WGS) entry which is preliminary data.</text>
</comment>
<dbReference type="InterPro" id="IPR050798">
    <property type="entry name" value="YhaM_exoribonuc/phosphodiest"/>
</dbReference>
<evidence type="ECO:0000259" key="3">
    <source>
        <dbReference type="Pfam" id="PF01966"/>
    </source>
</evidence>
<dbReference type="Pfam" id="PF01336">
    <property type="entry name" value="tRNA_anti-codon"/>
    <property type="match status" value="1"/>
</dbReference>